<dbReference type="AlphaFoldDB" id="A0A0L7QJW2"/>
<dbReference type="PANTHER" id="PTHR46452:SF1">
    <property type="entry name" value="TRANSCRIPTION INITIATION FACTOR TFIID SUBUNIT 3"/>
    <property type="match status" value="1"/>
</dbReference>
<keyword evidence="1" id="KW-0479">Metal-binding</keyword>
<evidence type="ECO:0000256" key="2">
    <source>
        <dbReference type="ARBA" id="ARBA00022771"/>
    </source>
</evidence>
<dbReference type="OrthoDB" id="436852at2759"/>
<dbReference type="Gene3D" id="3.30.40.10">
    <property type="entry name" value="Zinc/RING finger domain, C3HC4 (zinc finger)"/>
    <property type="match status" value="1"/>
</dbReference>
<evidence type="ECO:0000256" key="1">
    <source>
        <dbReference type="ARBA" id="ARBA00022723"/>
    </source>
</evidence>
<organism evidence="6 7">
    <name type="scientific">Habropoda laboriosa</name>
    <dbReference type="NCBI Taxonomy" id="597456"/>
    <lineage>
        <taxon>Eukaryota</taxon>
        <taxon>Metazoa</taxon>
        <taxon>Ecdysozoa</taxon>
        <taxon>Arthropoda</taxon>
        <taxon>Hexapoda</taxon>
        <taxon>Insecta</taxon>
        <taxon>Pterygota</taxon>
        <taxon>Neoptera</taxon>
        <taxon>Endopterygota</taxon>
        <taxon>Hymenoptera</taxon>
        <taxon>Apocrita</taxon>
        <taxon>Aculeata</taxon>
        <taxon>Apoidea</taxon>
        <taxon>Anthophila</taxon>
        <taxon>Apidae</taxon>
        <taxon>Habropoda</taxon>
    </lineage>
</organism>
<keyword evidence="3" id="KW-0862">Zinc</keyword>
<gene>
    <name evidence="6" type="ORF">WH47_01203</name>
</gene>
<dbReference type="SMART" id="SM00249">
    <property type="entry name" value="PHD"/>
    <property type="match status" value="1"/>
</dbReference>
<feature type="domain" description="PHD-type" evidence="5">
    <location>
        <begin position="7"/>
        <end position="57"/>
    </location>
</feature>
<dbReference type="STRING" id="597456.A0A0L7QJW2"/>
<dbReference type="Pfam" id="PF00628">
    <property type="entry name" value="PHD"/>
    <property type="match status" value="1"/>
</dbReference>
<evidence type="ECO:0000313" key="6">
    <source>
        <dbReference type="EMBL" id="KOC58922.1"/>
    </source>
</evidence>
<reference evidence="6 7" key="1">
    <citation type="submission" date="2015-07" db="EMBL/GenBank/DDBJ databases">
        <title>The genome of Habropoda laboriosa.</title>
        <authorList>
            <person name="Pan H."/>
            <person name="Kapheim K."/>
        </authorList>
    </citation>
    <scope>NUCLEOTIDE SEQUENCE [LARGE SCALE GENOMIC DNA]</scope>
    <source>
        <strain evidence="6">0110345459</strain>
    </source>
</reference>
<proteinExistence type="predicted"/>
<dbReference type="InterPro" id="IPR019786">
    <property type="entry name" value="Zinc_finger_PHD-type_CS"/>
</dbReference>
<dbReference type="InterPro" id="IPR019787">
    <property type="entry name" value="Znf_PHD-finger"/>
</dbReference>
<dbReference type="SUPFAM" id="SSF57903">
    <property type="entry name" value="FYVE/PHD zinc finger"/>
    <property type="match status" value="1"/>
</dbReference>
<keyword evidence="7" id="KW-1185">Reference proteome</keyword>
<dbReference type="GO" id="GO:0008270">
    <property type="term" value="F:zinc ion binding"/>
    <property type="evidence" value="ECO:0007669"/>
    <property type="project" value="UniProtKB-KW"/>
</dbReference>
<protein>
    <submittedName>
        <fullName evidence="6">Transcription initiation factor TFIID subunit 3</fullName>
    </submittedName>
</protein>
<evidence type="ECO:0000313" key="7">
    <source>
        <dbReference type="Proteomes" id="UP000053825"/>
    </source>
</evidence>
<dbReference type="Proteomes" id="UP000053825">
    <property type="component" value="Unassembled WGS sequence"/>
</dbReference>
<sequence>DQGGHQVWICPACGNQDDGSPMVGCDDCDAWYHWVCVGMQVPPADNEDWYCRLCIAKKQELHHDKKKKKRKKKVKVAA</sequence>
<keyword evidence="2 4" id="KW-0863">Zinc-finger</keyword>
<evidence type="ECO:0000256" key="4">
    <source>
        <dbReference type="PROSITE-ProRule" id="PRU00146"/>
    </source>
</evidence>
<dbReference type="PANTHER" id="PTHR46452">
    <property type="entry name" value="TRANSCRIPTION INITIATION FACTOR TFIID SUBUNIT 3"/>
    <property type="match status" value="1"/>
</dbReference>
<dbReference type="GO" id="GO:0045944">
    <property type="term" value="P:positive regulation of transcription by RNA polymerase II"/>
    <property type="evidence" value="ECO:0007669"/>
    <property type="project" value="TreeGrafter"/>
</dbReference>
<dbReference type="GO" id="GO:0002039">
    <property type="term" value="F:p53 binding"/>
    <property type="evidence" value="ECO:0007669"/>
    <property type="project" value="TreeGrafter"/>
</dbReference>
<dbReference type="InterPro" id="IPR001965">
    <property type="entry name" value="Znf_PHD"/>
</dbReference>
<accession>A0A0L7QJW2</accession>
<dbReference type="EMBL" id="KQ415027">
    <property type="protein sequence ID" value="KOC58922.1"/>
    <property type="molecule type" value="Genomic_DNA"/>
</dbReference>
<dbReference type="GO" id="GO:0003743">
    <property type="term" value="F:translation initiation factor activity"/>
    <property type="evidence" value="ECO:0007669"/>
    <property type="project" value="UniProtKB-KW"/>
</dbReference>
<dbReference type="InterPro" id="IPR011011">
    <property type="entry name" value="Znf_FYVE_PHD"/>
</dbReference>
<dbReference type="InterPro" id="IPR013083">
    <property type="entry name" value="Znf_RING/FYVE/PHD"/>
</dbReference>
<feature type="non-terminal residue" evidence="6">
    <location>
        <position position="1"/>
    </location>
</feature>
<dbReference type="PROSITE" id="PS01359">
    <property type="entry name" value="ZF_PHD_1"/>
    <property type="match status" value="1"/>
</dbReference>
<keyword evidence="6" id="KW-0396">Initiation factor</keyword>
<dbReference type="PROSITE" id="PS50016">
    <property type="entry name" value="ZF_PHD_2"/>
    <property type="match status" value="1"/>
</dbReference>
<keyword evidence="6" id="KW-0648">Protein biosynthesis</keyword>
<name>A0A0L7QJW2_9HYME</name>
<dbReference type="CDD" id="cd15522">
    <property type="entry name" value="PHD_TAF3"/>
    <property type="match status" value="1"/>
</dbReference>
<evidence type="ECO:0000259" key="5">
    <source>
        <dbReference type="PROSITE" id="PS50016"/>
    </source>
</evidence>
<dbReference type="GO" id="GO:0005669">
    <property type="term" value="C:transcription factor TFIID complex"/>
    <property type="evidence" value="ECO:0007669"/>
    <property type="project" value="TreeGrafter"/>
</dbReference>
<evidence type="ECO:0000256" key="3">
    <source>
        <dbReference type="ARBA" id="ARBA00022833"/>
    </source>
</evidence>